<dbReference type="InterPro" id="IPR051798">
    <property type="entry name" value="Class-II_PLP-Dep_Aminotrans"/>
</dbReference>
<dbReference type="NCBIfam" id="TIGR04350">
    <property type="entry name" value="C_S_lyase_PatB"/>
    <property type="match status" value="1"/>
</dbReference>
<keyword evidence="4" id="KW-0456">Lyase</keyword>
<comment type="similarity">
    <text evidence="5">Belongs to the class-II pyridoxal-phosphate-dependent aminotransferase family. MalY/PatB cystathionine beta-lyase subfamily.</text>
</comment>
<comment type="caution">
    <text evidence="7">The sequence shown here is derived from an EMBL/GenBank/DDBJ whole genome shotgun (WGS) entry which is preliminary data.</text>
</comment>
<keyword evidence="7" id="KW-0032">Aminotransferase</keyword>
<dbReference type="SUPFAM" id="SSF53383">
    <property type="entry name" value="PLP-dependent transferases"/>
    <property type="match status" value="1"/>
</dbReference>
<dbReference type="CDD" id="cd00609">
    <property type="entry name" value="AAT_like"/>
    <property type="match status" value="1"/>
</dbReference>
<dbReference type="Pfam" id="PF00155">
    <property type="entry name" value="Aminotran_1_2"/>
    <property type="match status" value="1"/>
</dbReference>
<feature type="domain" description="Aminotransferase class I/classII large" evidence="6">
    <location>
        <begin position="30"/>
        <end position="381"/>
    </location>
</feature>
<accession>A0A1R1B2T7</accession>
<dbReference type="EMBL" id="MRTF01000004">
    <property type="protein sequence ID" value="OME93139.1"/>
    <property type="molecule type" value="Genomic_DNA"/>
</dbReference>
<dbReference type="PANTHER" id="PTHR43525:SF1">
    <property type="entry name" value="PROTEIN MALY"/>
    <property type="match status" value="1"/>
</dbReference>
<evidence type="ECO:0000259" key="6">
    <source>
        <dbReference type="Pfam" id="PF00155"/>
    </source>
</evidence>
<dbReference type="AlphaFoldDB" id="A0A1R1B2T7"/>
<evidence type="ECO:0000313" key="7">
    <source>
        <dbReference type="EMBL" id="OME93139.1"/>
    </source>
</evidence>
<dbReference type="EC" id="4.4.1.13" evidence="2"/>
<sequence>MMTFNFDKVVSRFGTNSAKWDGMAQSMGSDMIALSVADMDLPAPPMVVDKVAEAARHGIYGYTDPFPPYFEAVRTWLDKAYDWQVEPEWIVFCPRIVQAVSVIVQKFAEAGDRILVHTPVYQPVAKAVTLNGRILVESPLVFADGRYEIDFDDMERRMQEGIKMVLLISPHNPVGRVWTREELERMAELCIRYDALIVSDDIHADFIHEGHEHTVIAKLSEEVANRSIICTSPGKTFNLASLEIANIIIPNAALREQFQQGLQQAGIHNPTFFAVPALEIAYTSCDEWLTALRAYIKDNIAYARTFIADHMPGLNVIDPEGTYLLWIDCKAVSCHEKDLVEWIQEKARVSVSFGSSFGPGGEGYIRVNVAAPRPVLQEGLKRLAAAYPLKR</sequence>
<keyword evidence="7" id="KW-0808">Transferase</keyword>
<dbReference type="Gene3D" id="3.90.1150.10">
    <property type="entry name" value="Aspartate Aminotransferase, domain 1"/>
    <property type="match status" value="1"/>
</dbReference>
<dbReference type="Gene3D" id="3.40.640.10">
    <property type="entry name" value="Type I PLP-dependent aspartate aminotransferase-like (Major domain)"/>
    <property type="match status" value="1"/>
</dbReference>
<dbReference type="STRING" id="1401.BK123_12955"/>
<dbReference type="InterPro" id="IPR027619">
    <property type="entry name" value="C-S_lyase_PatB-like"/>
</dbReference>
<proteinExistence type="inferred from homology"/>
<dbReference type="GO" id="GO:0008483">
    <property type="term" value="F:transaminase activity"/>
    <property type="evidence" value="ECO:0007669"/>
    <property type="project" value="UniProtKB-KW"/>
</dbReference>
<evidence type="ECO:0000313" key="8">
    <source>
        <dbReference type="Proteomes" id="UP000187074"/>
    </source>
</evidence>
<evidence type="ECO:0000256" key="1">
    <source>
        <dbReference type="ARBA" id="ARBA00001933"/>
    </source>
</evidence>
<evidence type="ECO:0000256" key="5">
    <source>
        <dbReference type="ARBA" id="ARBA00037974"/>
    </source>
</evidence>
<protein>
    <recommendedName>
        <fullName evidence="2">cysteine-S-conjugate beta-lyase</fullName>
        <ecNumber evidence="2">4.4.1.13</ecNumber>
    </recommendedName>
</protein>
<keyword evidence="3" id="KW-0663">Pyridoxal phosphate</keyword>
<dbReference type="InterPro" id="IPR015424">
    <property type="entry name" value="PyrdxlP-dep_Trfase"/>
</dbReference>
<dbReference type="GO" id="GO:0047804">
    <property type="term" value="F:cysteine-S-conjugate beta-lyase activity"/>
    <property type="evidence" value="ECO:0007669"/>
    <property type="project" value="UniProtKB-EC"/>
</dbReference>
<reference evidence="7 8" key="1">
    <citation type="submission" date="2016-11" db="EMBL/GenBank/DDBJ databases">
        <title>Paenibacillus species isolates.</title>
        <authorList>
            <person name="Beno S.M."/>
        </authorList>
    </citation>
    <scope>NUCLEOTIDE SEQUENCE [LARGE SCALE GENOMIC DNA]</scope>
    <source>
        <strain evidence="7 8">FSL F4-0100</strain>
    </source>
</reference>
<organism evidence="7 8">
    <name type="scientific">Paenibacillus lautus</name>
    <name type="common">Bacillus lautus</name>
    <dbReference type="NCBI Taxonomy" id="1401"/>
    <lineage>
        <taxon>Bacteria</taxon>
        <taxon>Bacillati</taxon>
        <taxon>Bacillota</taxon>
        <taxon>Bacilli</taxon>
        <taxon>Bacillales</taxon>
        <taxon>Paenibacillaceae</taxon>
        <taxon>Paenibacillus</taxon>
    </lineage>
</organism>
<dbReference type="InterPro" id="IPR015421">
    <property type="entry name" value="PyrdxlP-dep_Trfase_major"/>
</dbReference>
<dbReference type="Proteomes" id="UP000187074">
    <property type="component" value="Unassembled WGS sequence"/>
</dbReference>
<dbReference type="InterPro" id="IPR004839">
    <property type="entry name" value="Aminotransferase_I/II_large"/>
</dbReference>
<comment type="cofactor">
    <cofactor evidence="1">
        <name>pyridoxal 5'-phosphate</name>
        <dbReference type="ChEBI" id="CHEBI:597326"/>
    </cofactor>
</comment>
<evidence type="ECO:0000256" key="2">
    <source>
        <dbReference type="ARBA" id="ARBA00012224"/>
    </source>
</evidence>
<name>A0A1R1B2T7_PAELA</name>
<dbReference type="InterPro" id="IPR015422">
    <property type="entry name" value="PyrdxlP-dep_Trfase_small"/>
</dbReference>
<evidence type="ECO:0000256" key="4">
    <source>
        <dbReference type="ARBA" id="ARBA00023239"/>
    </source>
</evidence>
<dbReference type="PANTHER" id="PTHR43525">
    <property type="entry name" value="PROTEIN MALY"/>
    <property type="match status" value="1"/>
</dbReference>
<dbReference type="GO" id="GO:0030170">
    <property type="term" value="F:pyridoxal phosphate binding"/>
    <property type="evidence" value="ECO:0007669"/>
    <property type="project" value="InterPro"/>
</dbReference>
<evidence type="ECO:0000256" key="3">
    <source>
        <dbReference type="ARBA" id="ARBA00022898"/>
    </source>
</evidence>
<gene>
    <name evidence="7" type="ORF">BK123_12955</name>
</gene>